<feature type="domain" description="Glycoside hydrolase family 3 N-terminal" evidence="6">
    <location>
        <begin position="45"/>
        <end position="361"/>
    </location>
</feature>
<accession>G8PEE5</accession>
<name>G8PEE5_PEDCP</name>
<sequence length="372" mass="41305">MGIGIISVIFMLFLIGKGERPIKEHIEVKKVTVEEKIQKKVKSMTLDEKIGQLFVPEASSDDVANAYNIKKYHLGGMLLMGNAYMGDRAQFKAKIKQFQKNAQIPLTISTDQEGGLVSRLSYNPAISKRSYYPSPQEAYQTGGMKNVKYWYSQTAIDLKSLGINWNFAPIADVSLDPNNYIFGRTIGKGYKGTGDYIKDVIPEIQKHNVAASLKHFPGYGTAANTHVGSATSYKSVAQYEKEDFVPFKDGIKAGADSIMVTHIIMSKVDPYVPASLSKKDIDLLRKELHFKGVIVSDSLQMGAVSDYVALTGISRDVTAFRAGNDVLLSDDFVQGIPEIKQAITDKQISMKRLDKSVERILMMKHKIGLKVY</sequence>
<dbReference type="Proteomes" id="UP000005444">
    <property type="component" value="Chromosome"/>
</dbReference>
<evidence type="ECO:0000256" key="3">
    <source>
        <dbReference type="ARBA" id="ARBA00012663"/>
    </source>
</evidence>
<evidence type="ECO:0000256" key="2">
    <source>
        <dbReference type="ARBA" id="ARBA00005336"/>
    </source>
</evidence>
<dbReference type="EMBL" id="CP003137">
    <property type="protein sequence ID" value="AEV94406.1"/>
    <property type="molecule type" value="Genomic_DNA"/>
</dbReference>
<dbReference type="STRING" id="701521.PECL_78"/>
<dbReference type="AlphaFoldDB" id="G8PEE5"/>
<gene>
    <name evidence="7" type="ordered locus">PECL_78</name>
</gene>
<dbReference type="GO" id="GO:0004563">
    <property type="term" value="F:beta-N-acetylhexosaminidase activity"/>
    <property type="evidence" value="ECO:0007669"/>
    <property type="project" value="UniProtKB-EC"/>
</dbReference>
<keyword evidence="8" id="KW-1185">Reference proteome</keyword>
<comment type="catalytic activity">
    <reaction evidence="1">
        <text>Hydrolysis of terminal non-reducing N-acetyl-D-hexosamine residues in N-acetyl-beta-D-hexosaminides.</text>
        <dbReference type="EC" id="3.2.1.52"/>
    </reaction>
</comment>
<evidence type="ECO:0000259" key="6">
    <source>
        <dbReference type="Pfam" id="PF00933"/>
    </source>
</evidence>
<dbReference type="PATRIC" id="fig|701521.8.peg.69"/>
<dbReference type="GO" id="GO:0009254">
    <property type="term" value="P:peptidoglycan turnover"/>
    <property type="evidence" value="ECO:0007669"/>
    <property type="project" value="TreeGrafter"/>
</dbReference>
<dbReference type="InterPro" id="IPR036962">
    <property type="entry name" value="Glyco_hydro_3_N_sf"/>
</dbReference>
<dbReference type="GO" id="GO:0005975">
    <property type="term" value="P:carbohydrate metabolic process"/>
    <property type="evidence" value="ECO:0007669"/>
    <property type="project" value="InterPro"/>
</dbReference>
<evidence type="ECO:0000256" key="1">
    <source>
        <dbReference type="ARBA" id="ARBA00001231"/>
    </source>
</evidence>
<proteinExistence type="inferred from homology"/>
<reference evidence="7 8" key="1">
    <citation type="journal article" date="2012" name="J. Bacteriol.">
        <title>Complete Genome Sequence of the Beer Spoilage Organism Pediococcus claussenii ATCC BAA-344T.</title>
        <authorList>
            <person name="Pittet V."/>
            <person name="Abegunde T."/>
            <person name="Marfleet T."/>
            <person name="Haakensen M."/>
            <person name="Morrow K."/>
            <person name="Jayaprakash T."/>
            <person name="Schroeder K."/>
            <person name="Trost B."/>
            <person name="Byrns S."/>
            <person name="Bergsveinson J."/>
            <person name="Kusalik A."/>
            <person name="Ziola B."/>
        </authorList>
    </citation>
    <scope>NUCLEOTIDE SEQUENCE [LARGE SCALE GENOMIC DNA]</scope>
    <source>
        <strain evidence="7 8">ATCC BAA-344</strain>
    </source>
</reference>
<protein>
    <recommendedName>
        <fullName evidence="3">beta-N-acetylhexosaminidase</fullName>
        <ecNumber evidence="3">3.2.1.52</ecNumber>
    </recommendedName>
</protein>
<evidence type="ECO:0000256" key="5">
    <source>
        <dbReference type="ARBA" id="ARBA00023295"/>
    </source>
</evidence>
<dbReference type="PANTHER" id="PTHR30480:SF13">
    <property type="entry name" value="BETA-HEXOSAMINIDASE"/>
    <property type="match status" value="1"/>
</dbReference>
<comment type="similarity">
    <text evidence="2">Belongs to the glycosyl hydrolase 3 family.</text>
</comment>
<organism evidence="7 8">
    <name type="scientific">Pediococcus claussenii (strain ATCC BAA-344 / DSM 14800 / JCM 18046 / KCTC 3811 / LMG 21948 / P06)</name>
    <dbReference type="NCBI Taxonomy" id="701521"/>
    <lineage>
        <taxon>Bacteria</taxon>
        <taxon>Bacillati</taxon>
        <taxon>Bacillota</taxon>
        <taxon>Bacilli</taxon>
        <taxon>Lactobacillales</taxon>
        <taxon>Lactobacillaceae</taxon>
        <taxon>Pediococcus</taxon>
    </lineage>
</organism>
<dbReference type="PANTHER" id="PTHR30480">
    <property type="entry name" value="BETA-HEXOSAMINIDASE-RELATED"/>
    <property type="match status" value="1"/>
</dbReference>
<dbReference type="InterPro" id="IPR001764">
    <property type="entry name" value="Glyco_hydro_3_N"/>
</dbReference>
<dbReference type="Pfam" id="PF00933">
    <property type="entry name" value="Glyco_hydro_3"/>
    <property type="match status" value="1"/>
</dbReference>
<evidence type="ECO:0000313" key="7">
    <source>
        <dbReference type="EMBL" id="AEV94406.1"/>
    </source>
</evidence>
<dbReference type="SUPFAM" id="SSF51445">
    <property type="entry name" value="(Trans)glycosidases"/>
    <property type="match status" value="1"/>
</dbReference>
<dbReference type="KEGG" id="pce:PECL_78"/>
<dbReference type="HOGENOM" id="CLU_008392_0_2_9"/>
<evidence type="ECO:0000256" key="4">
    <source>
        <dbReference type="ARBA" id="ARBA00022801"/>
    </source>
</evidence>
<evidence type="ECO:0000313" key="8">
    <source>
        <dbReference type="Proteomes" id="UP000005444"/>
    </source>
</evidence>
<keyword evidence="5" id="KW-0326">Glycosidase</keyword>
<dbReference type="InterPro" id="IPR050226">
    <property type="entry name" value="NagZ_Beta-hexosaminidase"/>
</dbReference>
<keyword evidence="4 7" id="KW-0378">Hydrolase</keyword>
<dbReference type="eggNOG" id="COG1472">
    <property type="taxonomic scope" value="Bacteria"/>
</dbReference>
<dbReference type="InterPro" id="IPR017853">
    <property type="entry name" value="GH"/>
</dbReference>
<dbReference type="EC" id="3.2.1.52" evidence="3"/>
<dbReference type="Gene3D" id="3.20.20.300">
    <property type="entry name" value="Glycoside hydrolase, family 3, N-terminal domain"/>
    <property type="match status" value="1"/>
</dbReference>